<evidence type="ECO:0000313" key="10">
    <source>
        <dbReference type="EMBL" id="SEG31317.1"/>
    </source>
</evidence>
<organism evidence="10 11">
    <name type="scientific">Bosea lathyri</name>
    <dbReference type="NCBI Taxonomy" id="1036778"/>
    <lineage>
        <taxon>Bacteria</taxon>
        <taxon>Pseudomonadati</taxon>
        <taxon>Pseudomonadota</taxon>
        <taxon>Alphaproteobacteria</taxon>
        <taxon>Hyphomicrobiales</taxon>
        <taxon>Boseaceae</taxon>
        <taxon>Bosea</taxon>
    </lineage>
</organism>
<dbReference type="Gene3D" id="1.10.3720.10">
    <property type="entry name" value="MetI-like"/>
    <property type="match status" value="1"/>
</dbReference>
<dbReference type="EMBL" id="FNUY01000004">
    <property type="protein sequence ID" value="SEG31317.1"/>
    <property type="molecule type" value="Genomic_DNA"/>
</dbReference>
<feature type="transmembrane region" description="Helical" evidence="7">
    <location>
        <begin position="192"/>
        <end position="217"/>
    </location>
</feature>
<keyword evidence="6 7" id="KW-0472">Membrane</keyword>
<dbReference type="GO" id="GO:0005886">
    <property type="term" value="C:plasma membrane"/>
    <property type="evidence" value="ECO:0007669"/>
    <property type="project" value="UniProtKB-SubCell"/>
</dbReference>
<dbReference type="PANTHER" id="PTHR30193">
    <property type="entry name" value="ABC TRANSPORTER PERMEASE PROTEIN"/>
    <property type="match status" value="1"/>
</dbReference>
<dbReference type="CDD" id="cd06261">
    <property type="entry name" value="TM_PBP2"/>
    <property type="match status" value="1"/>
</dbReference>
<feature type="region of interest" description="Disordered" evidence="8">
    <location>
        <begin position="1"/>
        <end position="37"/>
    </location>
</feature>
<evidence type="ECO:0000259" key="9">
    <source>
        <dbReference type="PROSITE" id="PS50928"/>
    </source>
</evidence>
<evidence type="ECO:0000256" key="8">
    <source>
        <dbReference type="SAM" id="MobiDB-lite"/>
    </source>
</evidence>
<dbReference type="InterPro" id="IPR051393">
    <property type="entry name" value="ABC_transporter_permease"/>
</dbReference>
<evidence type="ECO:0000256" key="2">
    <source>
        <dbReference type="ARBA" id="ARBA00022448"/>
    </source>
</evidence>
<keyword evidence="2 7" id="KW-0813">Transport</keyword>
<dbReference type="Pfam" id="PF00528">
    <property type="entry name" value="BPD_transp_1"/>
    <property type="match status" value="1"/>
</dbReference>
<reference evidence="10 11" key="1">
    <citation type="submission" date="2016-10" db="EMBL/GenBank/DDBJ databases">
        <authorList>
            <person name="de Groot N.N."/>
        </authorList>
    </citation>
    <scope>NUCLEOTIDE SEQUENCE [LARGE SCALE GENOMIC DNA]</scope>
    <source>
        <strain evidence="10 11">DSM 26656</strain>
    </source>
</reference>
<evidence type="ECO:0000313" key="11">
    <source>
        <dbReference type="Proteomes" id="UP000236743"/>
    </source>
</evidence>
<dbReference type="SUPFAM" id="SSF161098">
    <property type="entry name" value="MetI-like"/>
    <property type="match status" value="1"/>
</dbReference>
<dbReference type="Proteomes" id="UP000236743">
    <property type="component" value="Unassembled WGS sequence"/>
</dbReference>
<proteinExistence type="inferred from homology"/>
<feature type="transmembrane region" description="Helical" evidence="7">
    <location>
        <begin position="301"/>
        <end position="322"/>
    </location>
</feature>
<dbReference type="PROSITE" id="PS50928">
    <property type="entry name" value="ABC_TM1"/>
    <property type="match status" value="1"/>
</dbReference>
<evidence type="ECO:0000256" key="6">
    <source>
        <dbReference type="ARBA" id="ARBA00023136"/>
    </source>
</evidence>
<sequence length="333" mass="36736">MRRPRRSAVSCGADMTDAALRQSPLSQSPSARSGRTARLDGSPWTPYLFAAPVVLYLLLFQGYPLWRELMLSFTQTSLLTPQISTFVGMRNYAELAARPDFWRVIGVTALYTGVCVIAAIALGLGAALLLDRPFRGRGIARALVTIPWAAPPVAVATIFAWMLNAQYGILNHWMKLLDLEIGYESWLDNPRLALPAILITTIWQIFPFSSVVLLAALQGVSEEVREAAQIDGADKLSIFKVAVWPTIRPTVALLALFVTIWSLRRFDLIWVMTQGGPIGATKTLVIELYTRAFVSRELGEAAAVGMVGLTIALGVTLIYFWVTQRAERAEGRR</sequence>
<evidence type="ECO:0000256" key="5">
    <source>
        <dbReference type="ARBA" id="ARBA00022989"/>
    </source>
</evidence>
<dbReference type="AlphaFoldDB" id="A0A1H5Z6U4"/>
<dbReference type="GO" id="GO:0055085">
    <property type="term" value="P:transmembrane transport"/>
    <property type="evidence" value="ECO:0007669"/>
    <property type="project" value="InterPro"/>
</dbReference>
<evidence type="ECO:0000256" key="1">
    <source>
        <dbReference type="ARBA" id="ARBA00004651"/>
    </source>
</evidence>
<comment type="subcellular location">
    <subcellularLocation>
        <location evidence="1 7">Cell membrane</location>
        <topology evidence="1 7">Multi-pass membrane protein</topology>
    </subcellularLocation>
</comment>
<evidence type="ECO:0000256" key="3">
    <source>
        <dbReference type="ARBA" id="ARBA00022475"/>
    </source>
</evidence>
<feature type="transmembrane region" description="Helical" evidence="7">
    <location>
        <begin position="109"/>
        <end position="130"/>
    </location>
</feature>
<keyword evidence="5 7" id="KW-1133">Transmembrane helix</keyword>
<dbReference type="InterPro" id="IPR000515">
    <property type="entry name" value="MetI-like"/>
</dbReference>
<keyword evidence="11" id="KW-1185">Reference proteome</keyword>
<feature type="domain" description="ABC transmembrane type-1" evidence="9">
    <location>
        <begin position="105"/>
        <end position="319"/>
    </location>
</feature>
<dbReference type="InterPro" id="IPR035906">
    <property type="entry name" value="MetI-like_sf"/>
</dbReference>
<comment type="similarity">
    <text evidence="7">Belongs to the binding-protein-dependent transport system permease family.</text>
</comment>
<feature type="transmembrane region" description="Helical" evidence="7">
    <location>
        <begin position="142"/>
        <end position="163"/>
    </location>
</feature>
<feature type="compositionally biased region" description="Polar residues" evidence="8">
    <location>
        <begin position="23"/>
        <end position="33"/>
    </location>
</feature>
<name>A0A1H5Z6U4_9HYPH</name>
<gene>
    <name evidence="10" type="ORF">SAMN04488115_104254</name>
</gene>
<feature type="transmembrane region" description="Helical" evidence="7">
    <location>
        <begin position="238"/>
        <end position="263"/>
    </location>
</feature>
<accession>A0A1H5Z6U4</accession>
<dbReference type="PANTHER" id="PTHR30193:SF37">
    <property type="entry name" value="INNER MEMBRANE ABC TRANSPORTER PERMEASE PROTEIN YCJO"/>
    <property type="match status" value="1"/>
</dbReference>
<feature type="transmembrane region" description="Helical" evidence="7">
    <location>
        <begin position="44"/>
        <end position="63"/>
    </location>
</feature>
<keyword evidence="4 7" id="KW-0812">Transmembrane</keyword>
<protein>
    <submittedName>
        <fullName evidence="10">Carbohydrate ABC transporter membrane protein 1, CUT1 family</fullName>
    </submittedName>
</protein>
<keyword evidence="3" id="KW-1003">Cell membrane</keyword>
<evidence type="ECO:0000256" key="7">
    <source>
        <dbReference type="RuleBase" id="RU363032"/>
    </source>
</evidence>
<evidence type="ECO:0000256" key="4">
    <source>
        <dbReference type="ARBA" id="ARBA00022692"/>
    </source>
</evidence>